<dbReference type="eggNOG" id="COG1544">
    <property type="taxonomic scope" value="Bacteria"/>
</dbReference>
<dbReference type="Pfam" id="PF02482">
    <property type="entry name" value="Ribosomal_S30AE"/>
    <property type="match status" value="1"/>
</dbReference>
<organism evidence="6 7">
    <name type="scientific">Halorhodospira halophila (strain DSM 244 / SL1)</name>
    <name type="common">Ectothiorhodospira halophila (strain DSM 244 / SL1)</name>
    <dbReference type="NCBI Taxonomy" id="349124"/>
    <lineage>
        <taxon>Bacteria</taxon>
        <taxon>Pseudomonadati</taxon>
        <taxon>Pseudomonadota</taxon>
        <taxon>Gammaproteobacteria</taxon>
        <taxon>Chromatiales</taxon>
        <taxon>Ectothiorhodospiraceae</taxon>
        <taxon>Halorhodospira</taxon>
    </lineage>
</organism>
<dbReference type="PANTHER" id="PTHR33231">
    <property type="entry name" value="30S RIBOSOMAL PROTEIN"/>
    <property type="match status" value="1"/>
</dbReference>
<evidence type="ECO:0000313" key="6">
    <source>
        <dbReference type="EMBL" id="ABM62891.1"/>
    </source>
</evidence>
<dbReference type="InterPro" id="IPR036567">
    <property type="entry name" value="RHF-like"/>
</dbReference>
<evidence type="ECO:0000256" key="1">
    <source>
        <dbReference type="ARBA" id="ARBA00022845"/>
    </source>
</evidence>
<dbReference type="RefSeq" id="WP_011814913.1">
    <property type="nucleotide sequence ID" value="NC_008789.1"/>
</dbReference>
<dbReference type="FunFam" id="3.30.160.100:FF:000001">
    <property type="entry name" value="Ribosome hibernation promoting factor"/>
    <property type="match status" value="1"/>
</dbReference>
<dbReference type="NCBIfam" id="TIGR00741">
    <property type="entry name" value="yfiA"/>
    <property type="match status" value="1"/>
</dbReference>
<gene>
    <name evidence="6" type="ordered locus">Hhal_2127</name>
</gene>
<dbReference type="Gene3D" id="3.30.160.100">
    <property type="entry name" value="Ribosome hibernation promotion factor-like"/>
    <property type="match status" value="1"/>
</dbReference>
<keyword evidence="1" id="KW-0810">Translation regulation</keyword>
<comment type="similarity">
    <text evidence="2">Belongs to the HPF/YfiA ribosome-associated protein family. Short HPF subfamily.</text>
</comment>
<keyword evidence="7" id="KW-1185">Reference proteome</keyword>
<dbReference type="GO" id="GO:0045900">
    <property type="term" value="P:negative regulation of translational elongation"/>
    <property type="evidence" value="ECO:0007669"/>
    <property type="project" value="TreeGrafter"/>
</dbReference>
<dbReference type="GO" id="GO:0043024">
    <property type="term" value="F:ribosomal small subunit binding"/>
    <property type="evidence" value="ECO:0007669"/>
    <property type="project" value="TreeGrafter"/>
</dbReference>
<dbReference type="SUPFAM" id="SSF69754">
    <property type="entry name" value="Ribosome binding protein Y (YfiA homologue)"/>
    <property type="match status" value="1"/>
</dbReference>
<evidence type="ECO:0000313" key="7">
    <source>
        <dbReference type="Proteomes" id="UP000000647"/>
    </source>
</evidence>
<evidence type="ECO:0000256" key="4">
    <source>
        <dbReference type="ARBA" id="ARBA00041148"/>
    </source>
</evidence>
<evidence type="ECO:0000256" key="3">
    <source>
        <dbReference type="ARBA" id="ARBA00038695"/>
    </source>
</evidence>
<dbReference type="OrthoDB" id="9795980at2"/>
<dbReference type="GO" id="GO:0022627">
    <property type="term" value="C:cytosolic small ribosomal subunit"/>
    <property type="evidence" value="ECO:0007669"/>
    <property type="project" value="TreeGrafter"/>
</dbReference>
<name>A1WYX9_HALHL</name>
<evidence type="ECO:0000256" key="5">
    <source>
        <dbReference type="ARBA" id="ARBA00041319"/>
    </source>
</evidence>
<dbReference type="InterPro" id="IPR003489">
    <property type="entry name" value="RHF/RaiA"/>
</dbReference>
<evidence type="ECO:0000256" key="2">
    <source>
        <dbReference type="ARBA" id="ARBA00038434"/>
    </source>
</evidence>
<dbReference type="CDD" id="cd00552">
    <property type="entry name" value="RaiA"/>
    <property type="match status" value="1"/>
</dbReference>
<dbReference type="STRING" id="349124.Hhal_2127"/>
<reference evidence="6 7" key="2">
    <citation type="journal article" date="2013" name="Stand. Genomic Sci.">
        <title>Complete genome sequence of Halorhodospira halophila SL1.</title>
        <authorList>
            <person name="Challacombe J.F."/>
            <person name="Majid S."/>
            <person name="Deole R."/>
            <person name="Brettin T.S."/>
            <person name="Bruce D."/>
            <person name="Delano S.F."/>
            <person name="Detter J.C."/>
            <person name="Gleasner C.D."/>
            <person name="Han C.S."/>
            <person name="Misra M."/>
            <person name="Reitenga K.G."/>
            <person name="Mikhailova N."/>
            <person name="Woyke T."/>
            <person name="Pitluck S."/>
            <person name="Nolan M."/>
            <person name="Land M.L."/>
            <person name="Saunders E."/>
            <person name="Tapia R."/>
            <person name="Lapidus A."/>
            <person name="Ivanova N."/>
            <person name="Hoff W.D."/>
        </authorList>
    </citation>
    <scope>NUCLEOTIDE SEQUENCE [LARGE SCALE GENOMIC DNA]</scope>
    <source>
        <strain evidence="7">DSM 244 / SL1</strain>
    </source>
</reference>
<reference evidence="7" key="1">
    <citation type="submission" date="2006-12" db="EMBL/GenBank/DDBJ databases">
        <title>Complete sequence of Halorhodospira halophila SL1.</title>
        <authorList>
            <consortium name="US DOE Joint Genome Institute"/>
            <person name="Copeland A."/>
            <person name="Lucas S."/>
            <person name="Lapidus A."/>
            <person name="Barry K."/>
            <person name="Detter J.C."/>
            <person name="Glavina del Rio T."/>
            <person name="Hammon N."/>
            <person name="Israni S."/>
            <person name="Dalin E."/>
            <person name="Tice H."/>
            <person name="Pitluck S."/>
            <person name="Saunders E."/>
            <person name="Brettin T."/>
            <person name="Bruce D."/>
            <person name="Han C."/>
            <person name="Tapia R."/>
            <person name="Schmutz J."/>
            <person name="Larimer F."/>
            <person name="Land M."/>
            <person name="Hauser L."/>
            <person name="Kyrpides N."/>
            <person name="Mikhailova N."/>
            <person name="Hoff W."/>
            <person name="Richardson P."/>
        </authorList>
    </citation>
    <scope>NUCLEOTIDE SEQUENCE [LARGE SCALE GENOMIC DNA]</scope>
    <source>
        <strain evidence="7">DSM 244 / SL1</strain>
    </source>
</reference>
<dbReference type="HOGENOM" id="CLU_071472_3_1_6"/>
<sequence length="108" mass="12166">MQIKLSGHHVEITPALRAHVNEKMQRIQRHFDHVIDTEVILSVEKRQQKAESVIHIGGGGGRVFADAIEEDLYAAIDVLVDKLDRQVLKHKEKAVDQRRQGASLKASL</sequence>
<dbReference type="Proteomes" id="UP000000647">
    <property type="component" value="Chromosome"/>
</dbReference>
<protein>
    <recommendedName>
        <fullName evidence="4">Ribosome hibernation promoting factor</fullName>
    </recommendedName>
    <alternativeName>
        <fullName evidence="5">Hibernation factor HPF</fullName>
    </alternativeName>
</protein>
<proteinExistence type="inferred from homology"/>
<comment type="subunit">
    <text evidence="3">Associates exclusively with 100S ribosomes, which are dimers of 70S ribosomes.</text>
</comment>
<accession>A1WYX9</accession>
<dbReference type="KEGG" id="hha:Hhal_2127"/>
<dbReference type="PANTHER" id="PTHR33231:SF1">
    <property type="entry name" value="30S RIBOSOMAL PROTEIN"/>
    <property type="match status" value="1"/>
</dbReference>
<dbReference type="AlphaFoldDB" id="A1WYX9"/>
<keyword evidence="6" id="KW-0689">Ribosomal protein</keyword>
<dbReference type="EMBL" id="CP000544">
    <property type="protein sequence ID" value="ABM62891.1"/>
    <property type="molecule type" value="Genomic_DNA"/>
</dbReference>
<dbReference type="InterPro" id="IPR050574">
    <property type="entry name" value="HPF/YfiA_ribosome-assoc"/>
</dbReference>
<keyword evidence="6" id="KW-0687">Ribonucleoprotein</keyword>